<evidence type="ECO:0000313" key="2">
    <source>
        <dbReference type="Proteomes" id="UP000033580"/>
    </source>
</evidence>
<accession>A0A0F3RJJ1</accession>
<feature type="non-terminal residue" evidence="1">
    <location>
        <position position="189"/>
    </location>
</feature>
<comment type="caution">
    <text evidence="1">The sequence shown here is derived from an EMBL/GenBank/DDBJ whole genome shotgun (WGS) entry which is preliminary data.</text>
</comment>
<dbReference type="EMBL" id="LAOR01000154">
    <property type="protein sequence ID" value="KJW06171.1"/>
    <property type="molecule type" value="Genomic_DNA"/>
</dbReference>
<organism evidence="1 2">
    <name type="scientific">Orientia tsutsugamushi str. UT144</name>
    <dbReference type="NCBI Taxonomy" id="1441384"/>
    <lineage>
        <taxon>Bacteria</taxon>
        <taxon>Pseudomonadati</taxon>
        <taxon>Pseudomonadota</taxon>
        <taxon>Alphaproteobacteria</taxon>
        <taxon>Rickettsiales</taxon>
        <taxon>Rickettsiaceae</taxon>
        <taxon>Rickettsieae</taxon>
        <taxon>Orientia</taxon>
    </lineage>
</organism>
<proteinExistence type="predicted"/>
<evidence type="ECO:0000313" key="1">
    <source>
        <dbReference type="EMBL" id="KJW06171.1"/>
    </source>
</evidence>
<gene>
    <name evidence="1" type="ORF">OTUT144_1787</name>
</gene>
<dbReference type="Proteomes" id="UP000033580">
    <property type="component" value="Unassembled WGS sequence"/>
</dbReference>
<protein>
    <submittedName>
        <fullName evidence="1">Repeat-containing C domain protein</fullName>
    </submittedName>
</protein>
<reference evidence="1 2" key="1">
    <citation type="submission" date="2015-01" db="EMBL/GenBank/DDBJ databases">
        <title>Genome Sequencing of Rickettsiales.</title>
        <authorList>
            <person name="Daugherty S.C."/>
            <person name="Su Q."/>
            <person name="Abolude K."/>
            <person name="Beier-Sexton M."/>
            <person name="Carlyon J.A."/>
            <person name="Carter R."/>
            <person name="Day N.P."/>
            <person name="Dumler S.J."/>
            <person name="Dyachenko V."/>
            <person name="Godinez A."/>
            <person name="Kurtti T.J."/>
            <person name="Lichay M."/>
            <person name="Mullins K.E."/>
            <person name="Ott S."/>
            <person name="Pappas-Brown V."/>
            <person name="Paris D.H."/>
            <person name="Patel P."/>
            <person name="Richards A.L."/>
            <person name="Sadzewicz L."/>
            <person name="Sears K."/>
            <person name="Seidman D."/>
            <person name="Sengamalay N."/>
            <person name="Stenos J."/>
            <person name="Tallon L.J."/>
            <person name="Vincent G."/>
            <person name="Fraser C.M."/>
            <person name="Munderloh U."/>
            <person name="Dunning-Hotopp J.C."/>
        </authorList>
    </citation>
    <scope>NUCLEOTIDE SEQUENCE [LARGE SCALE GENOMIC DNA]</scope>
    <source>
        <strain evidence="1 2">UT144</strain>
    </source>
</reference>
<dbReference type="AlphaFoldDB" id="A0A0F3RJJ1"/>
<dbReference type="PATRIC" id="fig|1441384.3.peg.656"/>
<sequence>MAPKRSNTSDIKCNLEEYLNQNYEVKTILEKLPEVKQYISNIFKTCRYDKKDFDFLFAKTGNTYENIENIKIVQQHHNITVTSVSSLMCHCKNKPKALADLLPKLVDFRFGVLKHYGISFSSIVVFLKKVSLNDMPGAIEQTLETLVKQQKDGTYTLSPQLTKVLEYCKCSLYNIAGLLEGSELNPSTA</sequence>
<name>A0A0F3RJJ1_ORITS</name>